<dbReference type="EMBL" id="CYRY02033542">
    <property type="protein sequence ID" value="VCX10454.1"/>
    <property type="molecule type" value="Genomic_DNA"/>
</dbReference>
<reference evidence="1 2" key="1">
    <citation type="submission" date="2018-10" db="EMBL/GenBank/DDBJ databases">
        <authorList>
            <person name="Ekblom R."/>
            <person name="Jareborg N."/>
        </authorList>
    </citation>
    <scope>NUCLEOTIDE SEQUENCE [LARGE SCALE GENOMIC DNA]</scope>
    <source>
        <tissue evidence="1">Muscle</tissue>
    </source>
</reference>
<dbReference type="Proteomes" id="UP000269945">
    <property type="component" value="Unassembled WGS sequence"/>
</dbReference>
<proteinExistence type="predicted"/>
<evidence type="ECO:0000313" key="1">
    <source>
        <dbReference type="EMBL" id="VCX10454.1"/>
    </source>
</evidence>
<keyword evidence="2" id="KW-1185">Reference proteome</keyword>
<protein>
    <submittedName>
        <fullName evidence="1">Uncharacterized protein</fullName>
    </submittedName>
</protein>
<name>A0A9X9M0M3_GULGU</name>
<accession>A0A9X9M0M3</accession>
<evidence type="ECO:0000313" key="2">
    <source>
        <dbReference type="Proteomes" id="UP000269945"/>
    </source>
</evidence>
<organism evidence="1 2">
    <name type="scientific">Gulo gulo</name>
    <name type="common">Wolverine</name>
    <name type="synonym">Gluton</name>
    <dbReference type="NCBI Taxonomy" id="48420"/>
    <lineage>
        <taxon>Eukaryota</taxon>
        <taxon>Metazoa</taxon>
        <taxon>Chordata</taxon>
        <taxon>Craniata</taxon>
        <taxon>Vertebrata</taxon>
        <taxon>Euteleostomi</taxon>
        <taxon>Mammalia</taxon>
        <taxon>Eutheria</taxon>
        <taxon>Laurasiatheria</taxon>
        <taxon>Carnivora</taxon>
        <taxon>Caniformia</taxon>
        <taxon>Musteloidea</taxon>
        <taxon>Mustelidae</taxon>
        <taxon>Guloninae</taxon>
        <taxon>Gulo</taxon>
    </lineage>
</organism>
<comment type="caution">
    <text evidence="1">The sequence shown here is derived from an EMBL/GenBank/DDBJ whole genome shotgun (WGS) entry which is preliminary data.</text>
</comment>
<sequence length="65" mass="7203">MSVQNPTVPGQLLHTVPPVTLTTTLGGSDQLKKETTLPHPSTCFYPEKLWRAQLCGQSRRTPRTT</sequence>
<gene>
    <name evidence="1" type="ORF">BN2614_LOCUS9</name>
</gene>
<dbReference type="AlphaFoldDB" id="A0A9X9M0M3"/>